<evidence type="ECO:0000313" key="2">
    <source>
        <dbReference type="Proteomes" id="UP000198803"/>
    </source>
</evidence>
<reference evidence="1 2" key="1">
    <citation type="submission" date="2016-10" db="EMBL/GenBank/DDBJ databases">
        <authorList>
            <person name="Varghese N."/>
            <person name="Submissions S."/>
        </authorList>
    </citation>
    <scope>NUCLEOTIDE SEQUENCE [LARGE SCALE GENOMIC DNA]</scope>
    <source>
        <strain evidence="1 2">GAS524</strain>
    </source>
</reference>
<protein>
    <submittedName>
        <fullName evidence="1">Uncharacterized protein</fullName>
    </submittedName>
</protein>
<sequence>MKRLFHAVMNGISTVANYWWAGVIYMAAGIDITEPHEERWKAERELIDEDQSAA</sequence>
<keyword evidence="2" id="KW-1185">Reference proteome</keyword>
<accession>A0ABY0QHC5</accession>
<dbReference type="EMBL" id="LT629693">
    <property type="protein sequence ID" value="SDK44006.1"/>
    <property type="molecule type" value="Genomic_DNA"/>
</dbReference>
<gene>
    <name evidence="1" type="ORF">SAMN05444163_8116</name>
</gene>
<organism evidence="1 2">
    <name type="scientific">Bradyrhizobium ottawaense</name>
    <dbReference type="NCBI Taxonomy" id="931866"/>
    <lineage>
        <taxon>Bacteria</taxon>
        <taxon>Pseudomonadati</taxon>
        <taxon>Pseudomonadota</taxon>
        <taxon>Alphaproteobacteria</taxon>
        <taxon>Hyphomicrobiales</taxon>
        <taxon>Nitrobacteraceae</taxon>
        <taxon>Bradyrhizobium</taxon>
    </lineage>
</organism>
<dbReference type="Proteomes" id="UP000198803">
    <property type="component" value="Chromosome I"/>
</dbReference>
<proteinExistence type="predicted"/>
<evidence type="ECO:0000313" key="1">
    <source>
        <dbReference type="EMBL" id="SDK44006.1"/>
    </source>
</evidence>
<name>A0ABY0QHC5_9BRAD</name>
<dbReference type="RefSeq" id="WP_157793789.1">
    <property type="nucleotide sequence ID" value="NZ_LT629693.1"/>
</dbReference>